<dbReference type="KEGG" id="bths:CNY62_11260"/>
<dbReference type="CDD" id="cd00854">
    <property type="entry name" value="NagA"/>
    <property type="match status" value="1"/>
</dbReference>
<proteinExistence type="inferred from homology"/>
<accession>A0A1D2LZL7</accession>
<name>A0A1D2LZL7_BROTH</name>
<evidence type="ECO:0000313" key="14">
    <source>
        <dbReference type="EMBL" id="ATF26886.1"/>
    </source>
</evidence>
<evidence type="ECO:0000256" key="12">
    <source>
        <dbReference type="PIRSR" id="PIRSR038994-3"/>
    </source>
</evidence>
<comment type="cofactor">
    <cofactor evidence="12">
        <name>a divalent metal cation</name>
        <dbReference type="ChEBI" id="CHEBI:60240"/>
    </cofactor>
    <text evidence="12">Binds 1 divalent metal cation per subunit.</text>
</comment>
<dbReference type="GO" id="GO:0006046">
    <property type="term" value="P:N-acetylglucosamine catabolic process"/>
    <property type="evidence" value="ECO:0007669"/>
    <property type="project" value="TreeGrafter"/>
</dbReference>
<keyword evidence="6 9" id="KW-0119">Carbohydrate metabolism</keyword>
<comment type="pathway">
    <text evidence="8">Amino-sugar metabolism; N-acetylneuraminate degradation; D-fructose 6-phosphate from N-acetylneuraminate: step 4/5.</text>
</comment>
<dbReference type="EC" id="3.5.1.25" evidence="2"/>
<feature type="binding site" evidence="11">
    <location>
        <position position="248"/>
    </location>
    <ligand>
        <name>substrate</name>
    </ligand>
</feature>
<dbReference type="GO" id="GO:0046872">
    <property type="term" value="F:metal ion binding"/>
    <property type="evidence" value="ECO:0007669"/>
    <property type="project" value="UniProtKB-KW"/>
</dbReference>
<feature type="active site" description="Proton donor/acceptor" evidence="10">
    <location>
        <position position="271"/>
    </location>
</feature>
<feature type="binding site" evidence="11">
    <location>
        <position position="224"/>
    </location>
    <ligand>
        <name>substrate</name>
    </ligand>
</feature>
<keyword evidence="5 9" id="KW-0378">Hydrolase</keyword>
<dbReference type="AlphaFoldDB" id="A0A1D2LZL7"/>
<feature type="binding site" evidence="12">
    <location>
        <position position="213"/>
    </location>
    <ligand>
        <name>Zn(2+)</name>
        <dbReference type="ChEBI" id="CHEBI:29105"/>
    </ligand>
</feature>
<dbReference type="PANTHER" id="PTHR11113:SF14">
    <property type="entry name" value="N-ACETYLGLUCOSAMINE-6-PHOSPHATE DEACETYLASE"/>
    <property type="match status" value="1"/>
</dbReference>
<feature type="binding site" evidence="11">
    <location>
        <position position="140"/>
    </location>
    <ligand>
        <name>substrate</name>
    </ligand>
</feature>
<evidence type="ECO:0000256" key="6">
    <source>
        <dbReference type="ARBA" id="ARBA00023277"/>
    </source>
</evidence>
<dbReference type="Gene3D" id="2.30.40.10">
    <property type="entry name" value="Urease, subunit C, domain 1"/>
    <property type="match status" value="1"/>
</dbReference>
<evidence type="ECO:0000256" key="7">
    <source>
        <dbReference type="ARBA" id="ARBA00047647"/>
    </source>
</evidence>
<dbReference type="SUPFAM" id="SSF51556">
    <property type="entry name" value="Metallo-dependent hydrolases"/>
    <property type="match status" value="1"/>
</dbReference>
<feature type="binding site" evidence="11">
    <location>
        <begin position="216"/>
        <end position="217"/>
    </location>
    <ligand>
        <name>substrate</name>
    </ligand>
</feature>
<keyword evidence="4 12" id="KW-0479">Metal-binding</keyword>
<dbReference type="EMBL" id="CP023483">
    <property type="protein sequence ID" value="ATF26886.1"/>
    <property type="molecule type" value="Genomic_DNA"/>
</dbReference>
<dbReference type="STRING" id="2756.BFR44_04805"/>
<sequence>MLKVMKDVTIYTHDGVIENGYIRFDEKIKKIGIMDEYVAVAGEEIINAPKGSRLIPGFIDVHTHGGYSFDVMDADPEKLEIQINSMLQEGITSIFPTTMTQAPEAIEKALANIAESATRIPQIQGIHLEGPYVSVIHKGAQPEEYIKAPDLEEFKRWNAAANNLIRLVTYAPENENTRVFEDYLVEHHIIPSMGHTDATRAQLAQSKVSHATHLFNASRGLHHREAGTVGHALLERNIMAELIVDGIHVTPDMVKLAYQMKGVDHITVITDSMRAKGLEEGVSELGGQTVYVKDKQARLKDGTLAGSVLTMDDAFRNMMLFTGCSIADAIQMTSYNPAKEFNLAHKGDIVEGKDADFVLLNTEMQVSETYSIGRRYQWEEK</sequence>
<dbReference type="PIRSF" id="PIRSF038994">
    <property type="entry name" value="NagA"/>
    <property type="match status" value="1"/>
</dbReference>
<comment type="catalytic activity">
    <reaction evidence="7">
        <text>N-acetyl-D-glucosamine 6-phosphate + H2O = D-glucosamine 6-phosphate + acetate</text>
        <dbReference type="Rhea" id="RHEA:22936"/>
        <dbReference type="ChEBI" id="CHEBI:15377"/>
        <dbReference type="ChEBI" id="CHEBI:30089"/>
        <dbReference type="ChEBI" id="CHEBI:57513"/>
        <dbReference type="ChEBI" id="CHEBI:58725"/>
        <dbReference type="EC" id="3.5.1.25"/>
    </reaction>
</comment>
<evidence type="ECO:0000256" key="4">
    <source>
        <dbReference type="ARBA" id="ARBA00022723"/>
    </source>
</evidence>
<feature type="binding site" evidence="12">
    <location>
        <position position="129"/>
    </location>
    <ligand>
        <name>Zn(2+)</name>
        <dbReference type="ChEBI" id="CHEBI:29105"/>
    </ligand>
</feature>
<evidence type="ECO:0000256" key="3">
    <source>
        <dbReference type="ARBA" id="ARBA00018029"/>
    </source>
</evidence>
<evidence type="ECO:0000256" key="10">
    <source>
        <dbReference type="PIRSR" id="PIRSR038994-1"/>
    </source>
</evidence>
<dbReference type="OrthoDB" id="9776488at2"/>
<gene>
    <name evidence="14" type="primary">nagA</name>
    <name evidence="14" type="ORF">CNY62_11260</name>
</gene>
<dbReference type="Proteomes" id="UP000243591">
    <property type="component" value="Chromosome"/>
</dbReference>
<reference evidence="14 15" key="1">
    <citation type="submission" date="2017-09" db="EMBL/GenBank/DDBJ databases">
        <title>Complete Genome Sequences of Two Strains of the Meat Spoilage Bacterium Brochothrix thermosphacta Isolated from Ground Chicken.</title>
        <authorList>
            <person name="Paoli G.C."/>
            <person name="Wijey C."/>
            <person name="Chen C.-Y."/>
            <person name="Nguyen L."/>
            <person name="Yan X."/>
            <person name="Irwin P.L."/>
        </authorList>
    </citation>
    <scope>NUCLEOTIDE SEQUENCE [LARGE SCALE GENOMIC DNA]</scope>
    <source>
        <strain evidence="14 15">BI</strain>
    </source>
</reference>
<dbReference type="SUPFAM" id="SSF51338">
    <property type="entry name" value="Composite domain of metallo-dependent hydrolases"/>
    <property type="match status" value="1"/>
</dbReference>
<dbReference type="FunFam" id="3.20.20.140:FF:000004">
    <property type="entry name" value="N-acetylglucosamine-6-phosphate deacetylase"/>
    <property type="match status" value="1"/>
</dbReference>
<dbReference type="InterPro" id="IPR003764">
    <property type="entry name" value="GlcNAc_6-P_deAcase"/>
</dbReference>
<dbReference type="InterPro" id="IPR006680">
    <property type="entry name" value="Amidohydro-rel"/>
</dbReference>
<dbReference type="GO" id="GO:0008448">
    <property type="term" value="F:N-acetylglucosamine-6-phosphate deacetylase activity"/>
    <property type="evidence" value="ECO:0007669"/>
    <property type="project" value="UniProtKB-EC"/>
</dbReference>
<protein>
    <recommendedName>
        <fullName evidence="3">N-acetylglucosamine-6-phosphate deacetylase</fullName>
        <ecNumber evidence="2">3.5.1.25</ecNumber>
    </recommendedName>
</protein>
<dbReference type="RefSeq" id="WP_069125188.1">
    <property type="nucleotide sequence ID" value="NZ_CP023483.1"/>
</dbReference>
<comment type="similarity">
    <text evidence="1 9">Belongs to the metallo-dependent hydrolases superfamily. NagA family.</text>
</comment>
<feature type="domain" description="Amidohydrolase-related" evidence="13">
    <location>
        <begin position="54"/>
        <end position="362"/>
    </location>
</feature>
<dbReference type="InterPro" id="IPR011059">
    <property type="entry name" value="Metal-dep_hydrolase_composite"/>
</dbReference>
<evidence type="ECO:0000256" key="1">
    <source>
        <dbReference type="ARBA" id="ARBA00010716"/>
    </source>
</evidence>
<evidence type="ECO:0000256" key="2">
    <source>
        <dbReference type="ARBA" id="ARBA00011899"/>
    </source>
</evidence>
<organism evidence="14 15">
    <name type="scientific">Brochothrix thermosphacta</name>
    <name type="common">Microbacterium thermosphactum</name>
    <dbReference type="NCBI Taxonomy" id="2756"/>
    <lineage>
        <taxon>Bacteria</taxon>
        <taxon>Bacillati</taxon>
        <taxon>Bacillota</taxon>
        <taxon>Bacilli</taxon>
        <taxon>Bacillales</taxon>
        <taxon>Listeriaceae</taxon>
        <taxon>Brochothrix</taxon>
    </lineage>
</organism>
<dbReference type="PANTHER" id="PTHR11113">
    <property type="entry name" value="N-ACETYLGLUCOSAMINE-6-PHOSPHATE DEACETYLASE"/>
    <property type="match status" value="1"/>
</dbReference>
<dbReference type="Gene3D" id="3.20.20.140">
    <property type="entry name" value="Metal-dependent hydrolases"/>
    <property type="match status" value="1"/>
</dbReference>
<dbReference type="Pfam" id="PF01979">
    <property type="entry name" value="Amidohydro_1"/>
    <property type="match status" value="1"/>
</dbReference>
<dbReference type="NCBIfam" id="TIGR00221">
    <property type="entry name" value="nagA"/>
    <property type="match status" value="1"/>
</dbReference>
<dbReference type="InterPro" id="IPR032466">
    <property type="entry name" value="Metal_Hydrolase"/>
</dbReference>
<evidence type="ECO:0000256" key="11">
    <source>
        <dbReference type="PIRSR" id="PIRSR038994-2"/>
    </source>
</evidence>
<feature type="binding site" evidence="12">
    <location>
        <position position="195"/>
    </location>
    <ligand>
        <name>Zn(2+)</name>
        <dbReference type="ChEBI" id="CHEBI:29105"/>
    </ligand>
</feature>
<evidence type="ECO:0000256" key="5">
    <source>
        <dbReference type="ARBA" id="ARBA00022801"/>
    </source>
</evidence>
<evidence type="ECO:0000256" key="9">
    <source>
        <dbReference type="PIRNR" id="PIRNR038994"/>
    </source>
</evidence>
<evidence type="ECO:0000313" key="15">
    <source>
        <dbReference type="Proteomes" id="UP000243591"/>
    </source>
</evidence>
<evidence type="ECO:0000256" key="8">
    <source>
        <dbReference type="ARBA" id="ARBA00060590"/>
    </source>
</evidence>
<evidence type="ECO:0000259" key="13">
    <source>
        <dbReference type="Pfam" id="PF01979"/>
    </source>
</evidence>
<keyword evidence="15" id="KW-1185">Reference proteome</keyword>
<feature type="binding site" evidence="11">
    <location>
        <begin position="304"/>
        <end position="306"/>
    </location>
    <ligand>
        <name>substrate</name>
    </ligand>
</feature>